<evidence type="ECO:0000256" key="3">
    <source>
        <dbReference type="ARBA" id="ARBA00022989"/>
    </source>
</evidence>
<comment type="caution">
    <text evidence="6">The sequence shown here is derived from an EMBL/GenBank/DDBJ whole genome shotgun (WGS) entry which is preliminary data.</text>
</comment>
<keyword evidence="4 5" id="KW-0472">Membrane</keyword>
<dbReference type="InterPro" id="IPR006603">
    <property type="entry name" value="PQ-loop_rpt"/>
</dbReference>
<dbReference type="PANTHER" id="PTHR14856">
    <property type="entry name" value="PQ-LOOP REPEAT-CONTAINING PROTEIN 1-LIKE PROTEIN"/>
    <property type="match status" value="1"/>
</dbReference>
<dbReference type="GO" id="GO:0042147">
    <property type="term" value="P:retrograde transport, endosome to Golgi"/>
    <property type="evidence" value="ECO:0007669"/>
    <property type="project" value="TreeGrafter"/>
</dbReference>
<comment type="subcellular location">
    <subcellularLocation>
        <location evidence="1">Membrane</location>
        <topology evidence="1">Multi-pass membrane protein</topology>
    </subcellularLocation>
</comment>
<dbReference type="AlphaFoldDB" id="A0A5B7ITT2"/>
<proteinExistence type="predicted"/>
<feature type="transmembrane region" description="Helical" evidence="5">
    <location>
        <begin position="106"/>
        <end position="125"/>
    </location>
</feature>
<accession>A0A5B7ITT2</accession>
<evidence type="ECO:0000313" key="7">
    <source>
        <dbReference type="Proteomes" id="UP000324222"/>
    </source>
</evidence>
<feature type="transmembrane region" description="Helical" evidence="5">
    <location>
        <begin position="52"/>
        <end position="75"/>
    </location>
</feature>
<protein>
    <submittedName>
        <fullName evidence="6">PQ-loop repeat-containing protein 1</fullName>
    </submittedName>
</protein>
<organism evidence="6 7">
    <name type="scientific">Portunus trituberculatus</name>
    <name type="common">Swimming crab</name>
    <name type="synonym">Neptunus trituberculatus</name>
    <dbReference type="NCBI Taxonomy" id="210409"/>
    <lineage>
        <taxon>Eukaryota</taxon>
        <taxon>Metazoa</taxon>
        <taxon>Ecdysozoa</taxon>
        <taxon>Arthropoda</taxon>
        <taxon>Crustacea</taxon>
        <taxon>Multicrustacea</taxon>
        <taxon>Malacostraca</taxon>
        <taxon>Eumalacostraca</taxon>
        <taxon>Eucarida</taxon>
        <taxon>Decapoda</taxon>
        <taxon>Pleocyemata</taxon>
        <taxon>Brachyura</taxon>
        <taxon>Eubrachyura</taxon>
        <taxon>Portunoidea</taxon>
        <taxon>Portunidae</taxon>
        <taxon>Portuninae</taxon>
        <taxon>Portunus</taxon>
    </lineage>
</organism>
<sequence>MSDVSLLDTLKWSIGGISSLAMMFGGVVPYIPQYLEIRRTENTEGFGHWFELPLLFQSVIMNVAMMMLISLCVSIRKRGQLIHSKEHVFTDFDYDFFWEWTDMQSYVEFMLTFSTMGCLLMYLFIDSAVFVETAGFISVLTEALLAVPQFYKNFITKSTFGMR</sequence>
<dbReference type="Proteomes" id="UP000324222">
    <property type="component" value="Unassembled WGS sequence"/>
</dbReference>
<dbReference type="EMBL" id="VSRR010076725">
    <property type="protein sequence ID" value="MPC88120.1"/>
    <property type="molecule type" value="Genomic_DNA"/>
</dbReference>
<feature type="transmembrane region" description="Helical" evidence="5">
    <location>
        <begin position="12"/>
        <end position="32"/>
    </location>
</feature>
<evidence type="ECO:0000256" key="4">
    <source>
        <dbReference type="ARBA" id="ARBA00023136"/>
    </source>
</evidence>
<keyword evidence="3 5" id="KW-1133">Transmembrane helix</keyword>
<gene>
    <name evidence="6" type="primary">PQLC1</name>
    <name evidence="6" type="ORF">E2C01_083013</name>
</gene>
<keyword evidence="7" id="KW-1185">Reference proteome</keyword>
<feature type="transmembrane region" description="Helical" evidence="5">
    <location>
        <begin position="131"/>
        <end position="151"/>
    </location>
</feature>
<dbReference type="GO" id="GO:0005829">
    <property type="term" value="C:cytosol"/>
    <property type="evidence" value="ECO:0007669"/>
    <property type="project" value="GOC"/>
</dbReference>
<reference evidence="6 7" key="1">
    <citation type="submission" date="2019-05" db="EMBL/GenBank/DDBJ databases">
        <title>Another draft genome of Portunus trituberculatus and its Hox gene families provides insights of decapod evolution.</title>
        <authorList>
            <person name="Jeong J.-H."/>
            <person name="Song I."/>
            <person name="Kim S."/>
            <person name="Choi T."/>
            <person name="Kim D."/>
            <person name="Ryu S."/>
            <person name="Kim W."/>
        </authorList>
    </citation>
    <scope>NUCLEOTIDE SEQUENCE [LARGE SCALE GENOMIC DNA]</scope>
    <source>
        <tissue evidence="6">Muscle</tissue>
    </source>
</reference>
<name>A0A5B7ITT2_PORTR</name>
<evidence type="ECO:0000256" key="5">
    <source>
        <dbReference type="SAM" id="Phobius"/>
    </source>
</evidence>
<dbReference type="GO" id="GO:0045332">
    <property type="term" value="P:phospholipid translocation"/>
    <property type="evidence" value="ECO:0007669"/>
    <property type="project" value="TreeGrafter"/>
</dbReference>
<keyword evidence="2 5" id="KW-0812">Transmembrane</keyword>
<dbReference type="PANTHER" id="PTHR14856:SF9">
    <property type="entry name" value="PQ-LOOP REPEAT-CONTAINING PROTEIN 1"/>
    <property type="match status" value="1"/>
</dbReference>
<dbReference type="OrthoDB" id="292213at2759"/>
<dbReference type="GO" id="GO:0005802">
    <property type="term" value="C:trans-Golgi network"/>
    <property type="evidence" value="ECO:0007669"/>
    <property type="project" value="TreeGrafter"/>
</dbReference>
<dbReference type="GO" id="GO:0016020">
    <property type="term" value="C:membrane"/>
    <property type="evidence" value="ECO:0007669"/>
    <property type="project" value="UniProtKB-SubCell"/>
</dbReference>
<dbReference type="InterPro" id="IPR052241">
    <property type="entry name" value="SLC66/Scramblase_ANY1"/>
</dbReference>
<evidence type="ECO:0000256" key="2">
    <source>
        <dbReference type="ARBA" id="ARBA00022692"/>
    </source>
</evidence>
<evidence type="ECO:0000256" key="1">
    <source>
        <dbReference type="ARBA" id="ARBA00004141"/>
    </source>
</evidence>
<evidence type="ECO:0000313" key="6">
    <source>
        <dbReference type="EMBL" id="MPC88120.1"/>
    </source>
</evidence>
<dbReference type="GO" id="GO:0005768">
    <property type="term" value="C:endosome"/>
    <property type="evidence" value="ECO:0007669"/>
    <property type="project" value="TreeGrafter"/>
</dbReference>
<dbReference type="Pfam" id="PF04193">
    <property type="entry name" value="PQ-loop"/>
    <property type="match status" value="1"/>
</dbReference>